<feature type="region of interest" description="Disordered" evidence="5">
    <location>
        <begin position="1"/>
        <end position="22"/>
    </location>
</feature>
<keyword evidence="4" id="KW-0067">ATP-binding</keyword>
<reference evidence="8" key="2">
    <citation type="submission" date="2017-02" db="EMBL/GenBank/DDBJ databases">
        <title>Sunflower complete genome.</title>
        <authorList>
            <person name="Langlade N."/>
            <person name="Munos S."/>
        </authorList>
    </citation>
    <scope>NUCLEOTIDE SEQUENCE [LARGE SCALE GENOMIC DNA]</scope>
    <source>
        <tissue evidence="8">Leaves</tissue>
    </source>
</reference>
<keyword evidence="4 7" id="KW-0808">Transferase</keyword>
<dbReference type="GO" id="GO:0001678">
    <property type="term" value="P:intracellular glucose homeostasis"/>
    <property type="evidence" value="ECO:0007669"/>
    <property type="project" value="InterPro"/>
</dbReference>
<dbReference type="EC" id="2.7.1.-" evidence="4"/>
<comment type="similarity">
    <text evidence="4">Belongs to the hexokinase family.</text>
</comment>
<dbReference type="GO" id="GO:0006096">
    <property type="term" value="P:glycolytic process"/>
    <property type="evidence" value="ECO:0007669"/>
    <property type="project" value="UniProtKB-KW"/>
</dbReference>
<sequence length="72" mass="8116">MQLVEQAQGIPKWHDPPPKSGEMVINMEWGNFSSSHLPLTEYDTALDIESLNPGQQMYKKNDFGDVPGRNSL</sequence>
<dbReference type="SUPFAM" id="SSF53067">
    <property type="entry name" value="Actin-like ATPase domain"/>
    <property type="match status" value="1"/>
</dbReference>
<name>A0A251UB59_HELAN</name>
<evidence type="ECO:0000259" key="6">
    <source>
        <dbReference type="Pfam" id="PF03727"/>
    </source>
</evidence>
<evidence type="ECO:0000313" key="7">
    <source>
        <dbReference type="EMBL" id="KAF5781818.1"/>
    </source>
</evidence>
<dbReference type="AlphaFoldDB" id="A0A251UB59"/>
<dbReference type="Gene3D" id="3.40.367.20">
    <property type="match status" value="1"/>
</dbReference>
<accession>A0A251UB59</accession>
<dbReference type="EMBL" id="CM007896">
    <property type="protein sequence ID" value="OTG20597.1"/>
    <property type="molecule type" value="Genomic_DNA"/>
</dbReference>
<proteinExistence type="inferred from homology"/>
<dbReference type="InterPro" id="IPR022673">
    <property type="entry name" value="Hexokinase_C"/>
</dbReference>
<dbReference type="InterPro" id="IPR043129">
    <property type="entry name" value="ATPase_NBD"/>
</dbReference>
<dbReference type="STRING" id="4232.A0A251UB59"/>
<evidence type="ECO:0000256" key="1">
    <source>
        <dbReference type="ARBA" id="ARBA00004921"/>
    </source>
</evidence>
<comment type="pathway">
    <text evidence="2">Carbohydrate metabolism; hexose metabolism.</text>
</comment>
<feature type="region of interest" description="Disordered" evidence="5">
    <location>
        <begin position="53"/>
        <end position="72"/>
    </location>
</feature>
<dbReference type="UniPathway" id="UPA00242"/>
<dbReference type="Pfam" id="PF03727">
    <property type="entry name" value="Hexokinase_2"/>
    <property type="match status" value="1"/>
</dbReference>
<comment type="pathway">
    <text evidence="1">Carbohydrate degradation.</text>
</comment>
<evidence type="ECO:0000256" key="5">
    <source>
        <dbReference type="SAM" id="MobiDB-lite"/>
    </source>
</evidence>
<evidence type="ECO:0000256" key="2">
    <source>
        <dbReference type="ARBA" id="ARBA00005028"/>
    </source>
</evidence>
<reference evidence="7 9" key="1">
    <citation type="journal article" date="2017" name="Nature">
        <title>The sunflower genome provides insights into oil metabolism, flowering and Asterid evolution.</title>
        <authorList>
            <person name="Badouin H."/>
            <person name="Gouzy J."/>
            <person name="Grassa C.J."/>
            <person name="Murat F."/>
            <person name="Staton S.E."/>
            <person name="Cottret L."/>
            <person name="Lelandais-Briere C."/>
            <person name="Owens G.L."/>
            <person name="Carrere S."/>
            <person name="Mayjonade B."/>
            <person name="Legrand L."/>
            <person name="Gill N."/>
            <person name="Kane N.C."/>
            <person name="Bowers J.E."/>
            <person name="Hubner S."/>
            <person name="Bellec A."/>
            <person name="Berard A."/>
            <person name="Berges H."/>
            <person name="Blanchet N."/>
            <person name="Boniface M.C."/>
            <person name="Brunel D."/>
            <person name="Catrice O."/>
            <person name="Chaidir N."/>
            <person name="Claudel C."/>
            <person name="Donnadieu C."/>
            <person name="Faraut T."/>
            <person name="Fievet G."/>
            <person name="Helmstetter N."/>
            <person name="King M."/>
            <person name="Knapp S.J."/>
            <person name="Lai Z."/>
            <person name="Le Paslier M.C."/>
            <person name="Lippi Y."/>
            <person name="Lorenzon L."/>
            <person name="Mandel J.R."/>
            <person name="Marage G."/>
            <person name="Marchand G."/>
            <person name="Marquand E."/>
            <person name="Bret-Mestries E."/>
            <person name="Morien E."/>
            <person name="Nambeesan S."/>
            <person name="Nguyen T."/>
            <person name="Pegot-Espagnet P."/>
            <person name="Pouilly N."/>
            <person name="Raftis F."/>
            <person name="Sallet E."/>
            <person name="Schiex T."/>
            <person name="Thomas J."/>
            <person name="Vandecasteele C."/>
            <person name="Vares D."/>
            <person name="Vear F."/>
            <person name="Vautrin S."/>
            <person name="Crespi M."/>
            <person name="Mangin B."/>
            <person name="Burke J.M."/>
            <person name="Salse J."/>
            <person name="Munos S."/>
            <person name="Vincourt P."/>
            <person name="Rieseberg L.H."/>
            <person name="Langlade N.B."/>
        </authorList>
    </citation>
    <scope>NUCLEOTIDE SEQUENCE [LARGE SCALE GENOMIC DNA]</scope>
    <source>
        <strain evidence="9">cv. SF193</strain>
        <tissue evidence="7">Leaves</tissue>
    </source>
</reference>
<keyword evidence="4" id="KW-0547">Nucleotide-binding</keyword>
<protein>
    <recommendedName>
        <fullName evidence="4">Phosphotransferase</fullName>
        <ecNumber evidence="4">2.7.1.-</ecNumber>
    </recommendedName>
</protein>
<evidence type="ECO:0000256" key="3">
    <source>
        <dbReference type="ARBA" id="ARBA00023152"/>
    </source>
</evidence>
<dbReference type="GO" id="GO:0005536">
    <property type="term" value="F:D-glucose binding"/>
    <property type="evidence" value="ECO:0007669"/>
    <property type="project" value="InterPro"/>
</dbReference>
<dbReference type="GO" id="GO:0004396">
    <property type="term" value="F:hexokinase activity"/>
    <property type="evidence" value="ECO:0007669"/>
    <property type="project" value="UniProtKB-UniRule"/>
</dbReference>
<dbReference type="GO" id="GO:0005524">
    <property type="term" value="F:ATP binding"/>
    <property type="evidence" value="ECO:0007669"/>
    <property type="project" value="UniProtKB-UniRule"/>
</dbReference>
<reference evidence="7" key="3">
    <citation type="submission" date="2020-06" db="EMBL/GenBank/DDBJ databases">
        <title>Helianthus annuus Genome sequencing and assembly Release 2.</title>
        <authorList>
            <person name="Gouzy J."/>
            <person name="Langlade N."/>
            <person name="Munos S."/>
        </authorList>
    </citation>
    <scope>NUCLEOTIDE SEQUENCE</scope>
    <source>
        <tissue evidence="7">Leaves</tissue>
    </source>
</reference>
<keyword evidence="3 4" id="KW-0324">Glycolysis</keyword>
<dbReference type="InterPro" id="IPR001312">
    <property type="entry name" value="Hexokinase"/>
</dbReference>
<dbReference type="OMA" id="MVIDMEW"/>
<dbReference type="Proteomes" id="UP000215914">
    <property type="component" value="Chromosome 7"/>
</dbReference>
<gene>
    <name evidence="8" type="ORF">HannXRQ_Chr07g0194871</name>
    <name evidence="7" type="ORF">HanXRQr2_Chr11g0488261</name>
</gene>
<dbReference type="Gramene" id="mRNA:HanXRQr2_Chr11g0488261">
    <property type="protein sequence ID" value="mRNA:HanXRQr2_Chr11g0488261"/>
    <property type="gene ID" value="HanXRQr2_Chr11g0488261"/>
</dbReference>
<keyword evidence="4 8" id="KW-0418">Kinase</keyword>
<dbReference type="EMBL" id="MNCJ02000326">
    <property type="protein sequence ID" value="KAF5781818.1"/>
    <property type="molecule type" value="Genomic_DNA"/>
</dbReference>
<feature type="domain" description="Hexokinase C-terminal" evidence="6">
    <location>
        <begin position="4"/>
        <end position="60"/>
    </location>
</feature>
<evidence type="ECO:0000256" key="4">
    <source>
        <dbReference type="RuleBase" id="RU362007"/>
    </source>
</evidence>
<keyword evidence="9" id="KW-1185">Reference proteome</keyword>
<dbReference type="PANTHER" id="PTHR19443:SF89">
    <property type="entry name" value="PHOSPHOTRANSFERASE"/>
    <property type="match status" value="1"/>
</dbReference>
<dbReference type="GO" id="GO:0019318">
    <property type="term" value="P:hexose metabolic process"/>
    <property type="evidence" value="ECO:0007669"/>
    <property type="project" value="UniProtKB-UniPathway"/>
</dbReference>
<organism evidence="8 9">
    <name type="scientific">Helianthus annuus</name>
    <name type="common">Common sunflower</name>
    <dbReference type="NCBI Taxonomy" id="4232"/>
    <lineage>
        <taxon>Eukaryota</taxon>
        <taxon>Viridiplantae</taxon>
        <taxon>Streptophyta</taxon>
        <taxon>Embryophyta</taxon>
        <taxon>Tracheophyta</taxon>
        <taxon>Spermatophyta</taxon>
        <taxon>Magnoliopsida</taxon>
        <taxon>eudicotyledons</taxon>
        <taxon>Gunneridae</taxon>
        <taxon>Pentapetalae</taxon>
        <taxon>asterids</taxon>
        <taxon>campanulids</taxon>
        <taxon>Asterales</taxon>
        <taxon>Asteraceae</taxon>
        <taxon>Asteroideae</taxon>
        <taxon>Heliantheae alliance</taxon>
        <taxon>Heliantheae</taxon>
        <taxon>Helianthus</taxon>
    </lineage>
</organism>
<dbReference type="InParanoid" id="A0A251UB59"/>
<evidence type="ECO:0000313" key="8">
    <source>
        <dbReference type="EMBL" id="OTG20597.1"/>
    </source>
</evidence>
<evidence type="ECO:0000313" key="9">
    <source>
        <dbReference type="Proteomes" id="UP000215914"/>
    </source>
</evidence>
<dbReference type="PANTHER" id="PTHR19443">
    <property type="entry name" value="HEXOKINASE"/>
    <property type="match status" value="1"/>
</dbReference>